<dbReference type="EMBL" id="CAKOFQ010008702">
    <property type="protein sequence ID" value="CAH2015488.1"/>
    <property type="molecule type" value="Genomic_DNA"/>
</dbReference>
<name>A0A9P0QAL4_ACAOB</name>
<gene>
    <name evidence="1" type="ORF">ACAOBT_LOCUS34793</name>
</gene>
<reference evidence="1" key="1">
    <citation type="submission" date="2022-03" db="EMBL/GenBank/DDBJ databases">
        <authorList>
            <person name="Sayadi A."/>
        </authorList>
    </citation>
    <scope>NUCLEOTIDE SEQUENCE</scope>
</reference>
<accession>A0A9P0QAL4</accession>
<sequence>MSVKDYRQGVPMTPERQLYDAYETSLNASETSMLCLERQFKNNRPKQHVLKTF</sequence>
<keyword evidence="2" id="KW-1185">Reference proteome</keyword>
<dbReference type="Proteomes" id="UP001152888">
    <property type="component" value="Unassembled WGS sequence"/>
</dbReference>
<organism evidence="1 2">
    <name type="scientific">Acanthoscelides obtectus</name>
    <name type="common">Bean weevil</name>
    <name type="synonym">Bruchus obtectus</name>
    <dbReference type="NCBI Taxonomy" id="200917"/>
    <lineage>
        <taxon>Eukaryota</taxon>
        <taxon>Metazoa</taxon>
        <taxon>Ecdysozoa</taxon>
        <taxon>Arthropoda</taxon>
        <taxon>Hexapoda</taxon>
        <taxon>Insecta</taxon>
        <taxon>Pterygota</taxon>
        <taxon>Neoptera</taxon>
        <taxon>Endopterygota</taxon>
        <taxon>Coleoptera</taxon>
        <taxon>Polyphaga</taxon>
        <taxon>Cucujiformia</taxon>
        <taxon>Chrysomeloidea</taxon>
        <taxon>Chrysomelidae</taxon>
        <taxon>Bruchinae</taxon>
        <taxon>Bruchini</taxon>
        <taxon>Acanthoscelides</taxon>
    </lineage>
</organism>
<proteinExistence type="predicted"/>
<evidence type="ECO:0000313" key="1">
    <source>
        <dbReference type="EMBL" id="CAH2015488.1"/>
    </source>
</evidence>
<comment type="caution">
    <text evidence="1">The sequence shown here is derived from an EMBL/GenBank/DDBJ whole genome shotgun (WGS) entry which is preliminary data.</text>
</comment>
<dbReference type="AlphaFoldDB" id="A0A9P0QAL4"/>
<protein>
    <submittedName>
        <fullName evidence="1">Uncharacterized protein</fullName>
    </submittedName>
</protein>
<evidence type="ECO:0000313" key="2">
    <source>
        <dbReference type="Proteomes" id="UP001152888"/>
    </source>
</evidence>